<evidence type="ECO:0000313" key="3">
    <source>
        <dbReference type="Proteomes" id="UP001151760"/>
    </source>
</evidence>
<comment type="caution">
    <text evidence="2">The sequence shown here is derived from an EMBL/GenBank/DDBJ whole genome shotgun (WGS) entry which is preliminary data.</text>
</comment>
<keyword evidence="1" id="KW-0812">Transmembrane</keyword>
<gene>
    <name evidence="2" type="ORF">Tco_0682828</name>
</gene>
<sequence>MGGNAFVSFKNKLKEVKARLKNWHKDMVRNIDIERKNLVEKLDRIDALLDDGTFNQILVETRIDTMKSIQDLDERSRLDDAQRIKRKWDMDGDENSKFFHNFVKKQRHKLIVSGILKDGQWVREPGEIKKEFFDFLMLNSGSFKGQDFYIQMNVSGLMAYFVTILTFDSARSCVMRCTLPTQGMRSIISTVSNSLEGFLPSILLLVVIIVMVVMVAFILGVVVVLIVGVVIVVAIIGVVGGVSFIIKLSFVII</sequence>
<accession>A0ABQ4XSA7</accession>
<feature type="transmembrane region" description="Helical" evidence="1">
    <location>
        <begin position="198"/>
        <end position="219"/>
    </location>
</feature>
<reference evidence="2" key="1">
    <citation type="journal article" date="2022" name="Int. J. Mol. Sci.">
        <title>Draft Genome of Tanacetum Coccineum: Genomic Comparison of Closely Related Tanacetum-Family Plants.</title>
        <authorList>
            <person name="Yamashiro T."/>
            <person name="Shiraishi A."/>
            <person name="Nakayama K."/>
            <person name="Satake H."/>
        </authorList>
    </citation>
    <scope>NUCLEOTIDE SEQUENCE</scope>
</reference>
<dbReference type="EMBL" id="BQNB010009777">
    <property type="protein sequence ID" value="GJS68263.1"/>
    <property type="molecule type" value="Genomic_DNA"/>
</dbReference>
<evidence type="ECO:0000313" key="2">
    <source>
        <dbReference type="EMBL" id="GJS68263.1"/>
    </source>
</evidence>
<feature type="transmembrane region" description="Helical" evidence="1">
    <location>
        <begin position="148"/>
        <end position="167"/>
    </location>
</feature>
<feature type="transmembrane region" description="Helical" evidence="1">
    <location>
        <begin position="225"/>
        <end position="246"/>
    </location>
</feature>
<proteinExistence type="predicted"/>
<dbReference type="Proteomes" id="UP001151760">
    <property type="component" value="Unassembled WGS sequence"/>
</dbReference>
<organism evidence="2 3">
    <name type="scientific">Tanacetum coccineum</name>
    <dbReference type="NCBI Taxonomy" id="301880"/>
    <lineage>
        <taxon>Eukaryota</taxon>
        <taxon>Viridiplantae</taxon>
        <taxon>Streptophyta</taxon>
        <taxon>Embryophyta</taxon>
        <taxon>Tracheophyta</taxon>
        <taxon>Spermatophyta</taxon>
        <taxon>Magnoliopsida</taxon>
        <taxon>eudicotyledons</taxon>
        <taxon>Gunneridae</taxon>
        <taxon>Pentapetalae</taxon>
        <taxon>asterids</taxon>
        <taxon>campanulids</taxon>
        <taxon>Asterales</taxon>
        <taxon>Asteraceae</taxon>
        <taxon>Asteroideae</taxon>
        <taxon>Anthemideae</taxon>
        <taxon>Anthemidinae</taxon>
        <taxon>Tanacetum</taxon>
    </lineage>
</organism>
<reference evidence="2" key="2">
    <citation type="submission" date="2022-01" db="EMBL/GenBank/DDBJ databases">
        <authorList>
            <person name="Yamashiro T."/>
            <person name="Shiraishi A."/>
            <person name="Satake H."/>
            <person name="Nakayama K."/>
        </authorList>
    </citation>
    <scope>NUCLEOTIDE SEQUENCE</scope>
</reference>
<evidence type="ECO:0000256" key="1">
    <source>
        <dbReference type="SAM" id="Phobius"/>
    </source>
</evidence>
<name>A0ABQ4XSA7_9ASTR</name>
<keyword evidence="1" id="KW-1133">Transmembrane helix</keyword>
<protein>
    <recommendedName>
        <fullName evidence="4">RNA-directed DNA polymerase, eukaryota, reverse transcriptase zinc-binding domain protein</fullName>
    </recommendedName>
</protein>
<keyword evidence="3" id="KW-1185">Reference proteome</keyword>
<evidence type="ECO:0008006" key="4">
    <source>
        <dbReference type="Google" id="ProtNLM"/>
    </source>
</evidence>
<keyword evidence="1" id="KW-0472">Membrane</keyword>